<evidence type="ECO:0000313" key="13">
    <source>
        <dbReference type="EMBL" id="PRP88755.1"/>
    </source>
</evidence>
<gene>
    <name evidence="13" type="ORF">PROFUN_00223</name>
</gene>
<protein>
    <recommendedName>
        <fullName evidence="4">mannitol 2-dehydrogenase</fullName>
        <ecNumber evidence="4">1.1.1.67</ecNumber>
    </recommendedName>
</protein>
<feature type="domain" description="SDE2-like" evidence="12">
    <location>
        <begin position="394"/>
        <end position="487"/>
    </location>
</feature>
<evidence type="ECO:0000313" key="14">
    <source>
        <dbReference type="Proteomes" id="UP000241769"/>
    </source>
</evidence>
<organism evidence="13 14">
    <name type="scientific">Planoprotostelium fungivorum</name>
    <dbReference type="NCBI Taxonomy" id="1890364"/>
    <lineage>
        <taxon>Eukaryota</taxon>
        <taxon>Amoebozoa</taxon>
        <taxon>Evosea</taxon>
        <taxon>Variosea</taxon>
        <taxon>Cavosteliida</taxon>
        <taxon>Cavosteliaceae</taxon>
        <taxon>Planoprotostelium</taxon>
    </lineage>
</organism>
<feature type="domain" description="SDE2/SF3A3 SAP" evidence="11">
    <location>
        <begin position="626"/>
        <end position="699"/>
    </location>
</feature>
<evidence type="ECO:0000256" key="2">
    <source>
        <dbReference type="ARBA" id="ARBA00023002"/>
    </source>
</evidence>
<evidence type="ECO:0000256" key="1">
    <source>
        <dbReference type="ARBA" id="ARBA00006541"/>
    </source>
</evidence>
<dbReference type="SUPFAM" id="SSF51735">
    <property type="entry name" value="NAD(P)-binding Rossmann-fold domains"/>
    <property type="match status" value="1"/>
</dbReference>
<evidence type="ECO:0000256" key="3">
    <source>
        <dbReference type="ARBA" id="ARBA00023027"/>
    </source>
</evidence>
<dbReference type="InterPro" id="IPR036291">
    <property type="entry name" value="NAD(P)-bd_dom_sf"/>
</dbReference>
<feature type="region of interest" description="Disordered" evidence="7">
    <location>
        <begin position="585"/>
        <end position="632"/>
    </location>
</feature>
<feature type="region of interest" description="Disordered" evidence="7">
    <location>
        <begin position="698"/>
        <end position="720"/>
    </location>
</feature>
<dbReference type="Proteomes" id="UP000241769">
    <property type="component" value="Unassembled WGS sequence"/>
</dbReference>
<evidence type="ECO:0000256" key="8">
    <source>
        <dbReference type="SAM" id="Phobius"/>
    </source>
</evidence>
<dbReference type="EC" id="1.1.1.67" evidence="4"/>
<keyword evidence="8" id="KW-1133">Transmembrane helix</keyword>
<evidence type="ECO:0000259" key="9">
    <source>
        <dbReference type="Pfam" id="PF01232"/>
    </source>
</evidence>
<dbReference type="InterPro" id="IPR050988">
    <property type="entry name" value="Mannitol_DH/Oxidoreductase"/>
</dbReference>
<keyword evidence="3" id="KW-0520">NAD</keyword>
<comment type="catalytic activity">
    <reaction evidence="5">
        <text>D-mannitol + NAD(+) = D-fructose + NADH + H(+)</text>
        <dbReference type="Rhea" id="RHEA:12084"/>
        <dbReference type="ChEBI" id="CHEBI:15378"/>
        <dbReference type="ChEBI" id="CHEBI:16899"/>
        <dbReference type="ChEBI" id="CHEBI:37721"/>
        <dbReference type="ChEBI" id="CHEBI:57540"/>
        <dbReference type="ChEBI" id="CHEBI:57945"/>
        <dbReference type="EC" id="1.1.1.67"/>
    </reaction>
</comment>
<accession>A0A2P6NXS8</accession>
<evidence type="ECO:0000256" key="6">
    <source>
        <dbReference type="SAM" id="Coils"/>
    </source>
</evidence>
<dbReference type="EMBL" id="MDYQ01000007">
    <property type="protein sequence ID" value="PRP88755.1"/>
    <property type="molecule type" value="Genomic_DNA"/>
</dbReference>
<dbReference type="InterPro" id="IPR025086">
    <property type="entry name" value="SDE2/SF3A3_SAP"/>
</dbReference>
<evidence type="ECO:0000256" key="4">
    <source>
        <dbReference type="ARBA" id="ARBA00038970"/>
    </source>
</evidence>
<dbReference type="InterPro" id="IPR013118">
    <property type="entry name" value="Mannitol_DH_C"/>
</dbReference>
<dbReference type="Pfam" id="PF22782">
    <property type="entry name" value="SDE2"/>
    <property type="match status" value="1"/>
</dbReference>
<evidence type="ECO:0000259" key="11">
    <source>
        <dbReference type="Pfam" id="PF13297"/>
    </source>
</evidence>
<sequence length="1283" mass="144345">MVIILKQRTEKFNILLNNKGSTPHPQCTQGPHTTQATILPISTCVHMSRMIAIPHPLPVSSLDCRVQCYQLANNGLAAPNGISPGFQFVSDVKCWARHKTKSSSTYQQLSLFFIILRGLRTSMCTRRAYMWSLFYCIECPAIYSPGLPLHCLGIWMQDGPLEFLSNLKPYTQAWPTTIAKGNSGTMSSAQEATSSCHSSYSHWVEGPHSIPANSCSLLLDTESYLLLCLSLKDTGLCGFPEDVKRLQLMSLTYISRVTVSCCFFVYVLVFVIVLWDVRRSLSRSLGKSLTFYFLRFGSSLYLPGRDLGKHINTTQESFMVGVLLTAPNGRTSTVQVVLSKQGLVSLHNIKTSVEEHLGIPYREQRITSYGNLPLNDWLRLEECAILRVQLRLLGGKGGFGALLRGAGSKGKKTTNFDDCRDLDGRRVRHVKNEERLAEWNKEQELLRAEEEKKKKNREPMKQLSTFDNTQYREEIEEIDKEVEDAVRTAIKRRRANENKKESVAEKKKKPIGRFGWGADVSSSDDSEEEERESSDKEDSTDVLNGEEEEEILVTTTTTRKVTILAGSTQEATTLAHQLLEQIHQNDQKEMKENDQKETKENERGKEENVEYKDNGKEAEKGEALEEKAEVVEKREQEEGINLDKIETAAELESIGMEGLKKELMRRGLIVGGTLSQRAQRLFSVKGKRMCDIDQKILAKHPEESAETENDEGNRDPPFVSTSVPNRPVIPWLEDEDLREQRVSFDDILLEEMKRLTLDLVPPKFEWKRAELIAQPLDIVMYIALTLSFIQPRAQEMTALNQGTVSSLPSIVSRGDYDRSKLKHGIAHIGVGAFHRAHQAIYLDRVLEKSKSTEWGLIGIGLLPFDAPMRDAMTAQNGLYTVNELSANGDRNIRLVQCMTEYLYAPGNYEAVIQKLTEPNIRIVSMTITEGGYLMDNRGNFQLQHPIVQADLSSQLPQSALGIIIEALHRRRQAGTPPFTVMSCDNLRHNATLAFANARDPQLASWIEKNVSFPNGMVDRITPAMNPELRDKLNAVSGVNDMAPVISEDFIQWVLEDNFVNGRPDWALGGVTLTSNVTPYEEAKIRLLNGSHQMLSYPSFLSGLRRVDIALQDPLFFQYIHNFLNQDSGPWLSDIPGMELGSYKKKLLERFGNSAIGDQLARLCLDGGSKIPGFLLPTIHANLKAYGRCPRLAFLLASYNHYIHTNKDDQGDSYELKEPNALAVLQPIIDSSDPLTFLKNTDLVGDAASYPEFVKEYLAFVDHIQKEGNRKTLEKLDAISPPTH</sequence>
<dbReference type="InterPro" id="IPR013131">
    <property type="entry name" value="Mannitol_DH_N"/>
</dbReference>
<dbReference type="GO" id="GO:0050086">
    <property type="term" value="F:mannitol 2-dehydrogenase activity"/>
    <property type="evidence" value="ECO:0007669"/>
    <property type="project" value="UniProtKB-EC"/>
</dbReference>
<evidence type="ECO:0000259" key="10">
    <source>
        <dbReference type="Pfam" id="PF08125"/>
    </source>
</evidence>
<evidence type="ECO:0000256" key="5">
    <source>
        <dbReference type="ARBA" id="ARBA00047733"/>
    </source>
</evidence>
<feature type="region of interest" description="Disordered" evidence="7">
    <location>
        <begin position="494"/>
        <end position="550"/>
    </location>
</feature>
<dbReference type="PANTHER" id="PTHR43362:SF1">
    <property type="entry name" value="MANNITOL DEHYDROGENASE 2-RELATED"/>
    <property type="match status" value="1"/>
</dbReference>
<dbReference type="OrthoDB" id="418169at2759"/>
<dbReference type="Gene3D" id="3.40.50.720">
    <property type="entry name" value="NAD(P)-binding Rossmann-like Domain"/>
    <property type="match status" value="1"/>
</dbReference>
<dbReference type="InterPro" id="IPR008927">
    <property type="entry name" value="6-PGluconate_DH-like_C_sf"/>
</dbReference>
<proteinExistence type="inferred from homology"/>
<comment type="similarity">
    <text evidence="1">Belongs to the mannitol dehydrogenase family.</text>
</comment>
<dbReference type="GO" id="GO:0019594">
    <property type="term" value="P:mannitol metabolic process"/>
    <property type="evidence" value="ECO:0007669"/>
    <property type="project" value="InterPro"/>
</dbReference>
<dbReference type="SUPFAM" id="SSF48179">
    <property type="entry name" value="6-phosphogluconate dehydrogenase C-terminal domain-like"/>
    <property type="match status" value="1"/>
</dbReference>
<feature type="transmembrane region" description="Helical" evidence="8">
    <location>
        <begin position="253"/>
        <end position="275"/>
    </location>
</feature>
<evidence type="ECO:0000256" key="7">
    <source>
        <dbReference type="SAM" id="MobiDB-lite"/>
    </source>
</evidence>
<feature type="coiled-coil region" evidence="6">
    <location>
        <begin position="429"/>
        <end position="488"/>
    </location>
</feature>
<dbReference type="STRING" id="1890364.A0A2P6NXS8"/>
<feature type="compositionally biased region" description="Acidic residues" evidence="7">
    <location>
        <begin position="540"/>
        <end position="550"/>
    </location>
</feature>
<dbReference type="PRINTS" id="PR00084">
    <property type="entry name" value="MTLDHDRGNASE"/>
</dbReference>
<dbReference type="Pfam" id="PF01232">
    <property type="entry name" value="Mannitol_dh"/>
    <property type="match status" value="1"/>
</dbReference>
<dbReference type="Pfam" id="PF08125">
    <property type="entry name" value="Mannitol_dh_C"/>
    <property type="match status" value="1"/>
</dbReference>
<keyword evidence="6" id="KW-0175">Coiled coil</keyword>
<evidence type="ECO:0000259" key="12">
    <source>
        <dbReference type="Pfam" id="PF22782"/>
    </source>
</evidence>
<keyword evidence="14" id="KW-1185">Reference proteome</keyword>
<dbReference type="InterPro" id="IPR023027">
    <property type="entry name" value="Mannitol_DH_CS"/>
</dbReference>
<dbReference type="InterPro" id="IPR000669">
    <property type="entry name" value="Mannitol_DH"/>
</dbReference>
<dbReference type="PROSITE" id="PS00974">
    <property type="entry name" value="MANNITOL_DHGENASE"/>
    <property type="match status" value="1"/>
</dbReference>
<name>A0A2P6NXS8_9EUKA</name>
<feature type="domain" description="Mannitol dehydrogenase C-terminal" evidence="10">
    <location>
        <begin position="1075"/>
        <end position="1258"/>
    </location>
</feature>
<dbReference type="Gene3D" id="1.10.1040.10">
    <property type="entry name" value="N-(1-d-carboxylethyl)-l-norvaline Dehydrogenase, domain 2"/>
    <property type="match status" value="1"/>
</dbReference>
<keyword evidence="8" id="KW-0472">Membrane</keyword>
<feature type="compositionally biased region" description="Acidic residues" evidence="7">
    <location>
        <begin position="522"/>
        <end position="532"/>
    </location>
</feature>
<keyword evidence="2" id="KW-0560">Oxidoreductase</keyword>
<keyword evidence="8" id="KW-0812">Transmembrane</keyword>
<comment type="caution">
    <text evidence="13">The sequence shown here is derived from an EMBL/GenBank/DDBJ whole genome shotgun (WGS) entry which is preliminary data.</text>
</comment>
<feature type="domain" description="Mannitol dehydrogenase N-terminal" evidence="9">
    <location>
        <begin position="824"/>
        <end position="1066"/>
    </location>
</feature>
<dbReference type="PANTHER" id="PTHR43362">
    <property type="entry name" value="MANNITOL DEHYDROGENASE DSF1-RELATED"/>
    <property type="match status" value="1"/>
</dbReference>
<dbReference type="Pfam" id="PF13297">
    <property type="entry name" value="SDE2_2C"/>
    <property type="match status" value="1"/>
</dbReference>
<dbReference type="InterPro" id="IPR013328">
    <property type="entry name" value="6PGD_dom2"/>
</dbReference>
<dbReference type="InterPro" id="IPR053822">
    <property type="entry name" value="SDE2-like_dom"/>
</dbReference>
<dbReference type="InParanoid" id="A0A2P6NXS8"/>
<feature type="compositionally biased region" description="Basic and acidic residues" evidence="7">
    <location>
        <begin position="495"/>
        <end position="505"/>
    </location>
</feature>
<reference evidence="13 14" key="1">
    <citation type="journal article" date="2018" name="Genome Biol. Evol.">
        <title>Multiple Roots of Fruiting Body Formation in Amoebozoa.</title>
        <authorList>
            <person name="Hillmann F."/>
            <person name="Forbes G."/>
            <person name="Novohradska S."/>
            <person name="Ferling I."/>
            <person name="Riege K."/>
            <person name="Groth M."/>
            <person name="Westermann M."/>
            <person name="Marz M."/>
            <person name="Spaller T."/>
            <person name="Winckler T."/>
            <person name="Schaap P."/>
            <person name="Glockner G."/>
        </authorList>
    </citation>
    <scope>NUCLEOTIDE SEQUENCE [LARGE SCALE GENOMIC DNA]</scope>
    <source>
        <strain evidence="13 14">Jena</strain>
    </source>
</reference>